<reference evidence="3 4" key="1">
    <citation type="submission" date="2020-04" db="EMBL/GenBank/DDBJ databases">
        <title>Phylogenetic Diversity and Antibacterial Activity against Ralstonia solanacearum of Endophytic Actinomycete Isolated from Moss.</title>
        <authorList>
            <person name="Zhuang X."/>
        </authorList>
    </citation>
    <scope>NUCLEOTIDE SEQUENCE [LARGE SCALE GENOMIC DNA]</scope>
    <source>
        <strain evidence="3 4">LD120</strain>
    </source>
</reference>
<keyword evidence="4" id="KW-1185">Reference proteome</keyword>
<dbReference type="InterPro" id="IPR037401">
    <property type="entry name" value="SnoaL-like"/>
</dbReference>
<evidence type="ECO:0000256" key="1">
    <source>
        <dbReference type="SAM" id="MobiDB-lite"/>
    </source>
</evidence>
<dbReference type="Gene3D" id="3.10.450.50">
    <property type="match status" value="2"/>
</dbReference>
<dbReference type="Pfam" id="PF13577">
    <property type="entry name" value="SnoaL_4"/>
    <property type="match status" value="1"/>
</dbReference>
<dbReference type="EMBL" id="JAAWWP010000001">
    <property type="protein sequence ID" value="NKI39848.1"/>
    <property type="molecule type" value="Genomic_DNA"/>
</dbReference>
<feature type="region of interest" description="Disordered" evidence="1">
    <location>
        <begin position="143"/>
        <end position="170"/>
    </location>
</feature>
<proteinExistence type="predicted"/>
<dbReference type="Proteomes" id="UP000772196">
    <property type="component" value="Unassembled WGS sequence"/>
</dbReference>
<evidence type="ECO:0000313" key="3">
    <source>
        <dbReference type="EMBL" id="NKI39848.1"/>
    </source>
</evidence>
<dbReference type="InterPro" id="IPR032710">
    <property type="entry name" value="NTF2-like_dom_sf"/>
</dbReference>
<protein>
    <submittedName>
        <fullName evidence="3">SnoaL-like domain-containing protein</fullName>
    </submittedName>
</protein>
<dbReference type="RefSeq" id="WP_168534838.1">
    <property type="nucleotide sequence ID" value="NZ_JAAWWP010000001.1"/>
</dbReference>
<feature type="compositionally biased region" description="Basic and acidic residues" evidence="1">
    <location>
        <begin position="154"/>
        <end position="165"/>
    </location>
</feature>
<accession>A0ABX1GVR4</accession>
<dbReference type="SUPFAM" id="SSF54427">
    <property type="entry name" value="NTF2-like"/>
    <property type="match status" value="2"/>
</dbReference>
<organism evidence="3 4">
    <name type="scientific">Streptomyces physcomitrii</name>
    <dbReference type="NCBI Taxonomy" id="2724184"/>
    <lineage>
        <taxon>Bacteria</taxon>
        <taxon>Bacillati</taxon>
        <taxon>Actinomycetota</taxon>
        <taxon>Actinomycetes</taxon>
        <taxon>Kitasatosporales</taxon>
        <taxon>Streptomycetaceae</taxon>
        <taxon>Streptomyces</taxon>
    </lineage>
</organism>
<gene>
    <name evidence="3" type="ORF">HFV08_01000</name>
</gene>
<name>A0ABX1GVR4_9ACTN</name>
<comment type="caution">
    <text evidence="3">The sequence shown here is derived from an EMBL/GenBank/DDBJ whole genome shotgun (WGS) entry which is preliminary data.</text>
</comment>
<feature type="domain" description="SnoaL-like" evidence="2">
    <location>
        <begin position="14"/>
        <end position="79"/>
    </location>
</feature>
<sequence>MTSSTYRRTDPGPALADLVSRYFASLDDCRTDLEWARRFFTEDATTVTPIGTVAGVAEIAAHTRTALGRFAATQHLSADLVSRYFASLDDRRTDLEWARRFFTEDATTVTPIGTVAGVAEIAAHTRTALGRFAATQHLSADLLLSSGTPTGTGDRPETREPKEPAEPAEPGEVSLAWNALMTHIHRASTLERRGPEAAPLFTVGGRCRAEARLTERGWRFTRLSITPLWHTGQPPVLPEELERELPQIPGG</sequence>
<evidence type="ECO:0000313" key="4">
    <source>
        <dbReference type="Proteomes" id="UP000772196"/>
    </source>
</evidence>
<evidence type="ECO:0000259" key="2">
    <source>
        <dbReference type="Pfam" id="PF13577"/>
    </source>
</evidence>